<keyword evidence="2" id="KW-1185">Reference proteome</keyword>
<dbReference type="PANTHER" id="PTHR37445:SF3">
    <property type="entry name" value="ZINC FINGER PHD-TYPE DOMAIN-CONTAINING PROTEIN"/>
    <property type="match status" value="1"/>
</dbReference>
<gene>
    <name evidence="1" type="ORF">QE152_g4999</name>
</gene>
<evidence type="ECO:0000313" key="1">
    <source>
        <dbReference type="EMBL" id="KAK9751446.1"/>
    </source>
</evidence>
<accession>A0AAW1MVI1</accession>
<dbReference type="AlphaFoldDB" id="A0AAW1MVI1"/>
<name>A0AAW1MVI1_POPJA</name>
<reference evidence="1 2" key="1">
    <citation type="journal article" date="2024" name="BMC Genomics">
        <title>De novo assembly and annotation of Popillia japonica's genome with initial clues to its potential as an invasive pest.</title>
        <authorList>
            <person name="Cucini C."/>
            <person name="Boschi S."/>
            <person name="Funari R."/>
            <person name="Cardaioli E."/>
            <person name="Iannotti N."/>
            <person name="Marturano G."/>
            <person name="Paoli F."/>
            <person name="Bruttini M."/>
            <person name="Carapelli A."/>
            <person name="Frati F."/>
            <person name="Nardi F."/>
        </authorList>
    </citation>
    <scope>NUCLEOTIDE SEQUENCE [LARGE SCALE GENOMIC DNA]</scope>
    <source>
        <strain evidence="1">DMR45628</strain>
    </source>
</reference>
<comment type="caution">
    <text evidence="1">The sequence shown here is derived from an EMBL/GenBank/DDBJ whole genome shotgun (WGS) entry which is preliminary data.</text>
</comment>
<evidence type="ECO:0008006" key="3">
    <source>
        <dbReference type="Google" id="ProtNLM"/>
    </source>
</evidence>
<evidence type="ECO:0000313" key="2">
    <source>
        <dbReference type="Proteomes" id="UP001458880"/>
    </source>
</evidence>
<proteinExistence type="predicted"/>
<protein>
    <recommendedName>
        <fullName evidence="3">Endonuclease-reverse transcriptase</fullName>
    </recommendedName>
</protein>
<sequence length="213" mass="24378">MIKARSFNYKIKKAVSWTCGSCGALGNDINSLKALIVQLQDDVRELKSINSLRTADVTTSKSCDLEEIIAEISDRERRKCNLIIFGIEEQDFNKPRTNRIEGDKTIVTEILNSLHNVELSNVAPVRLGKYQQAKKRPIKITLPSEQDVHAIIKNTKKLSQSRVFQNVVVNTDRTPKQLQYYKDVKKLLQERIDAGEQNLTIRYINSIPRIVRI</sequence>
<organism evidence="1 2">
    <name type="scientific">Popillia japonica</name>
    <name type="common">Japanese beetle</name>
    <dbReference type="NCBI Taxonomy" id="7064"/>
    <lineage>
        <taxon>Eukaryota</taxon>
        <taxon>Metazoa</taxon>
        <taxon>Ecdysozoa</taxon>
        <taxon>Arthropoda</taxon>
        <taxon>Hexapoda</taxon>
        <taxon>Insecta</taxon>
        <taxon>Pterygota</taxon>
        <taxon>Neoptera</taxon>
        <taxon>Endopterygota</taxon>
        <taxon>Coleoptera</taxon>
        <taxon>Polyphaga</taxon>
        <taxon>Scarabaeiformia</taxon>
        <taxon>Scarabaeidae</taxon>
        <taxon>Rutelinae</taxon>
        <taxon>Popillia</taxon>
    </lineage>
</organism>
<dbReference type="EMBL" id="JASPKY010000028">
    <property type="protein sequence ID" value="KAK9751446.1"/>
    <property type="molecule type" value="Genomic_DNA"/>
</dbReference>
<dbReference type="Proteomes" id="UP001458880">
    <property type="component" value="Unassembled WGS sequence"/>
</dbReference>
<dbReference type="PANTHER" id="PTHR37445">
    <property type="entry name" value="PROTEIN CBG24663"/>
    <property type="match status" value="1"/>
</dbReference>